<organism evidence="1">
    <name type="scientific">viral metagenome</name>
    <dbReference type="NCBI Taxonomy" id="1070528"/>
    <lineage>
        <taxon>unclassified sequences</taxon>
        <taxon>metagenomes</taxon>
        <taxon>organismal metagenomes</taxon>
    </lineage>
</organism>
<evidence type="ECO:0000313" key="1">
    <source>
        <dbReference type="EMBL" id="QHU06616.1"/>
    </source>
</evidence>
<dbReference type="NCBIfam" id="TIGR04371">
    <property type="entry name" value="methyltran_NanM"/>
    <property type="match status" value="1"/>
</dbReference>
<dbReference type="AlphaFoldDB" id="A0A6C0JP84"/>
<dbReference type="EMBL" id="MN740658">
    <property type="protein sequence ID" value="QHU06616.1"/>
    <property type="molecule type" value="Genomic_DNA"/>
</dbReference>
<accession>A0A6C0JP84</accession>
<sequence>MEFQAEYSVFENYIKDIILKNDFSNFKSHRHFTYMLEHVTEPQGREYLNLLLKILSIDEINVFCDMNDSIGNPKIHKYGAVKCSTTSLRYLYHAYLCLKHLETTGLKDIVEIGGGYGGLCLAINFLCKKLKIDINSYTLIDLPYVAQLQRIYLSNFDILFEYNSIDSTLFGEDLNKSNLFLISNYSFSEILPEFQKKYIQKLFPKVSHGFITWNHVPVFNFGYECVIEPEKPLTTDINKFVKF</sequence>
<reference evidence="1" key="1">
    <citation type="journal article" date="2020" name="Nature">
        <title>Giant virus diversity and host interactions through global metagenomics.</title>
        <authorList>
            <person name="Schulz F."/>
            <person name="Roux S."/>
            <person name="Paez-Espino D."/>
            <person name="Jungbluth S."/>
            <person name="Walsh D.A."/>
            <person name="Denef V.J."/>
            <person name="McMahon K.D."/>
            <person name="Konstantinidis K.T."/>
            <person name="Eloe-Fadrosh E.A."/>
            <person name="Kyrpides N.C."/>
            <person name="Woyke T."/>
        </authorList>
    </citation>
    <scope>NUCLEOTIDE SEQUENCE</scope>
    <source>
        <strain evidence="1">GVMAG-S-1035315-10</strain>
    </source>
</reference>
<dbReference type="InterPro" id="IPR030807">
    <property type="entry name" value="Methyltran_NanM"/>
</dbReference>
<protein>
    <recommendedName>
        <fullName evidence="2">Sugar O-methyltransferase</fullName>
    </recommendedName>
</protein>
<proteinExistence type="predicted"/>
<name>A0A6C0JP84_9ZZZZ</name>
<evidence type="ECO:0008006" key="2">
    <source>
        <dbReference type="Google" id="ProtNLM"/>
    </source>
</evidence>